<dbReference type="RefSeq" id="WP_156998893.1">
    <property type="nucleotide sequence ID" value="NZ_BAAANU010000050.1"/>
</dbReference>
<sequence>MTESGSEHQISHRRFDELKAAYCRRCGLPVSPSELHLHDHDDEPADDIAGAAD</sequence>
<organism evidence="2 3">
    <name type="scientific">Agromyces terreus</name>
    <dbReference type="NCBI Taxonomy" id="424795"/>
    <lineage>
        <taxon>Bacteria</taxon>
        <taxon>Bacillati</taxon>
        <taxon>Actinomycetota</taxon>
        <taxon>Actinomycetes</taxon>
        <taxon>Micrococcales</taxon>
        <taxon>Microbacteriaceae</taxon>
        <taxon>Agromyces</taxon>
    </lineage>
</organism>
<keyword evidence="3" id="KW-1185">Reference proteome</keyword>
<name>A0A9X2GYJ3_9MICO</name>
<comment type="caution">
    <text evidence="2">The sequence shown here is derived from an EMBL/GenBank/DDBJ whole genome shotgun (WGS) entry which is preliminary data.</text>
</comment>
<evidence type="ECO:0000256" key="1">
    <source>
        <dbReference type="SAM" id="MobiDB-lite"/>
    </source>
</evidence>
<feature type="region of interest" description="Disordered" evidence="1">
    <location>
        <begin position="31"/>
        <end position="53"/>
    </location>
</feature>
<proteinExistence type="predicted"/>
<dbReference type="Proteomes" id="UP001139722">
    <property type="component" value="Unassembled WGS sequence"/>
</dbReference>
<dbReference type="AlphaFoldDB" id="A0A9X2GYJ3"/>
<gene>
    <name evidence="2" type="ORF">BJ978_000442</name>
</gene>
<reference evidence="2" key="1">
    <citation type="submission" date="2022-06" db="EMBL/GenBank/DDBJ databases">
        <title>Sequencing the genomes of 1000 actinobacteria strains.</title>
        <authorList>
            <person name="Klenk H.-P."/>
        </authorList>
    </citation>
    <scope>NUCLEOTIDE SEQUENCE</scope>
    <source>
        <strain evidence="2">DSM 22016</strain>
    </source>
</reference>
<dbReference type="EMBL" id="JAMZDY010000001">
    <property type="protein sequence ID" value="MCP2369766.1"/>
    <property type="molecule type" value="Genomic_DNA"/>
</dbReference>
<protein>
    <submittedName>
        <fullName evidence="2">Glycerol dehydrogenase-like iron-containing ADH family enzyme</fullName>
    </submittedName>
</protein>
<dbReference type="OrthoDB" id="5007795at2"/>
<evidence type="ECO:0000313" key="3">
    <source>
        <dbReference type="Proteomes" id="UP001139722"/>
    </source>
</evidence>
<evidence type="ECO:0000313" key="2">
    <source>
        <dbReference type="EMBL" id="MCP2369766.1"/>
    </source>
</evidence>
<accession>A0A9X2GYJ3</accession>